<protein>
    <submittedName>
        <fullName evidence="2">Uncharacterized protein</fullName>
    </submittedName>
</protein>
<feature type="region of interest" description="Disordered" evidence="1">
    <location>
        <begin position="76"/>
        <end position="100"/>
    </location>
</feature>
<dbReference type="AlphaFoldDB" id="A0A640KX73"/>
<feature type="compositionally biased region" description="Basic and acidic residues" evidence="1">
    <location>
        <begin position="46"/>
        <end position="62"/>
    </location>
</feature>
<name>A0A640KX73_LEITA</name>
<dbReference type="EMBL" id="BLBS01000054">
    <property type="protein sequence ID" value="GET92167.1"/>
    <property type="molecule type" value="Genomic_DNA"/>
</dbReference>
<gene>
    <name evidence="2" type="ORF">LtaPh_3408800</name>
</gene>
<dbReference type="OrthoDB" id="273378at2759"/>
<feature type="region of interest" description="Disordered" evidence="1">
    <location>
        <begin position="1"/>
        <end position="62"/>
    </location>
</feature>
<feature type="compositionally biased region" description="Basic and acidic residues" evidence="1">
    <location>
        <begin position="25"/>
        <end position="35"/>
    </location>
</feature>
<dbReference type="VEuPathDB" id="TriTrypDB:LtaPh_3408800"/>
<feature type="compositionally biased region" description="Polar residues" evidence="1">
    <location>
        <begin position="36"/>
        <end position="45"/>
    </location>
</feature>
<evidence type="ECO:0000313" key="3">
    <source>
        <dbReference type="Proteomes" id="UP000419144"/>
    </source>
</evidence>
<keyword evidence="3" id="KW-1185">Reference proteome</keyword>
<reference evidence="2" key="1">
    <citation type="submission" date="2019-11" db="EMBL/GenBank/DDBJ databases">
        <title>Leishmania tarentolae CDS.</title>
        <authorList>
            <person name="Goto Y."/>
            <person name="Yamagishi J."/>
        </authorList>
    </citation>
    <scope>NUCLEOTIDE SEQUENCE [LARGE SCALE GENOMIC DNA]</scope>
    <source>
        <strain evidence="2">Parrot Tar II</strain>
    </source>
</reference>
<proteinExistence type="predicted"/>
<organism evidence="2 3">
    <name type="scientific">Leishmania tarentolae</name>
    <name type="common">Sauroleishmania tarentolae</name>
    <dbReference type="NCBI Taxonomy" id="5689"/>
    <lineage>
        <taxon>Eukaryota</taxon>
        <taxon>Discoba</taxon>
        <taxon>Euglenozoa</taxon>
        <taxon>Kinetoplastea</taxon>
        <taxon>Metakinetoplastina</taxon>
        <taxon>Trypanosomatida</taxon>
        <taxon>Trypanosomatidae</taxon>
        <taxon>Leishmaniinae</taxon>
        <taxon>Leishmania</taxon>
        <taxon>lizard Leishmania</taxon>
    </lineage>
</organism>
<sequence length="211" mass="24496">MDFFTSRRHGRYEDEANNAAYTDEEPFHVHPRERCTPSNSSQSGESTHDPHCTADEESDQRDLSMQHVLNMTEALQKEQEDREAREKVDKARAEERMRQARNAKWEAVKKRMSQRATPLHTVRAYDSEDDEEDVELKSAHTALSALAPSPTEERAMRRGGFQVAQTVPERFCHFFYNWFMYVVYALSASALPGMDARKGADLREYFDRDAR</sequence>
<feature type="compositionally biased region" description="Basic residues" evidence="1">
    <location>
        <begin position="1"/>
        <end position="10"/>
    </location>
</feature>
<accession>A0A640KX73</accession>
<evidence type="ECO:0000256" key="1">
    <source>
        <dbReference type="SAM" id="MobiDB-lite"/>
    </source>
</evidence>
<comment type="caution">
    <text evidence="2">The sequence shown here is derived from an EMBL/GenBank/DDBJ whole genome shotgun (WGS) entry which is preliminary data.</text>
</comment>
<dbReference type="Proteomes" id="UP000419144">
    <property type="component" value="Unassembled WGS sequence"/>
</dbReference>
<evidence type="ECO:0000313" key="2">
    <source>
        <dbReference type="EMBL" id="GET92167.1"/>
    </source>
</evidence>